<dbReference type="PROSITE" id="PS50110">
    <property type="entry name" value="RESPONSE_REGULATORY"/>
    <property type="match status" value="1"/>
</dbReference>
<dbReference type="InterPro" id="IPR051552">
    <property type="entry name" value="HptR"/>
</dbReference>
<evidence type="ECO:0000256" key="6">
    <source>
        <dbReference type="ARBA" id="ARBA00023125"/>
    </source>
</evidence>
<dbReference type="GO" id="GO:0000160">
    <property type="term" value="P:phosphorelay signal transduction system"/>
    <property type="evidence" value="ECO:0007669"/>
    <property type="project" value="UniProtKB-KW"/>
</dbReference>
<dbReference type="InterPro" id="IPR009057">
    <property type="entry name" value="Homeodomain-like_sf"/>
</dbReference>
<evidence type="ECO:0000256" key="8">
    <source>
        <dbReference type="PROSITE-ProRule" id="PRU00169"/>
    </source>
</evidence>
<comment type="caution">
    <text evidence="11">The sequence shown here is derived from an EMBL/GenBank/DDBJ whole genome shotgun (WGS) entry which is preliminary data.</text>
</comment>
<keyword evidence="6" id="KW-0238">DNA-binding</keyword>
<keyword evidence="2" id="KW-0963">Cytoplasm</keyword>
<evidence type="ECO:0000256" key="3">
    <source>
        <dbReference type="ARBA" id="ARBA00022553"/>
    </source>
</evidence>
<dbReference type="InterPro" id="IPR020449">
    <property type="entry name" value="Tscrpt_reg_AraC-type_HTH"/>
</dbReference>
<evidence type="ECO:0000256" key="4">
    <source>
        <dbReference type="ARBA" id="ARBA00023012"/>
    </source>
</evidence>
<evidence type="ECO:0000259" key="10">
    <source>
        <dbReference type="PROSITE" id="PS50110"/>
    </source>
</evidence>
<dbReference type="InterPro" id="IPR011006">
    <property type="entry name" value="CheY-like_superfamily"/>
</dbReference>
<dbReference type="EMBL" id="JACHON010000002">
    <property type="protein sequence ID" value="MBB6512222.1"/>
    <property type="molecule type" value="Genomic_DNA"/>
</dbReference>
<dbReference type="PANTHER" id="PTHR42713">
    <property type="entry name" value="HISTIDINE KINASE-RELATED"/>
    <property type="match status" value="1"/>
</dbReference>
<dbReference type="SUPFAM" id="SSF52172">
    <property type="entry name" value="CheY-like"/>
    <property type="match status" value="1"/>
</dbReference>
<dbReference type="AlphaFoldDB" id="A0A841RJR8"/>
<name>A0A841RJR8_9BACI</name>
<dbReference type="InterPro" id="IPR001789">
    <property type="entry name" value="Sig_transdc_resp-reg_receiver"/>
</dbReference>
<dbReference type="Proteomes" id="UP000572212">
    <property type="component" value="Unassembled WGS sequence"/>
</dbReference>
<dbReference type="GO" id="GO:0003700">
    <property type="term" value="F:DNA-binding transcription factor activity"/>
    <property type="evidence" value="ECO:0007669"/>
    <property type="project" value="InterPro"/>
</dbReference>
<dbReference type="Gene3D" id="1.10.10.60">
    <property type="entry name" value="Homeodomain-like"/>
    <property type="match status" value="2"/>
</dbReference>
<accession>A0A841RJR8</accession>
<evidence type="ECO:0000313" key="11">
    <source>
        <dbReference type="EMBL" id="MBB6512222.1"/>
    </source>
</evidence>
<comment type="subcellular location">
    <subcellularLocation>
        <location evidence="1">Cytoplasm</location>
    </subcellularLocation>
</comment>
<keyword evidence="3 8" id="KW-0597">Phosphoprotein</keyword>
<gene>
    <name evidence="11" type="ORF">GGQ92_001003</name>
</gene>
<dbReference type="SMART" id="SM00448">
    <property type="entry name" value="REC"/>
    <property type="match status" value="1"/>
</dbReference>
<proteinExistence type="predicted"/>
<dbReference type="SMART" id="SM00342">
    <property type="entry name" value="HTH_ARAC"/>
    <property type="match status" value="1"/>
</dbReference>
<evidence type="ECO:0000256" key="1">
    <source>
        <dbReference type="ARBA" id="ARBA00004496"/>
    </source>
</evidence>
<evidence type="ECO:0000256" key="5">
    <source>
        <dbReference type="ARBA" id="ARBA00023015"/>
    </source>
</evidence>
<protein>
    <submittedName>
        <fullName evidence="11">Two-component system response regulator YesN</fullName>
    </submittedName>
</protein>
<evidence type="ECO:0000256" key="2">
    <source>
        <dbReference type="ARBA" id="ARBA00022490"/>
    </source>
</evidence>
<keyword evidence="7" id="KW-0804">Transcription</keyword>
<dbReference type="Pfam" id="PF12833">
    <property type="entry name" value="HTH_18"/>
    <property type="match status" value="1"/>
</dbReference>
<dbReference type="GO" id="GO:0043565">
    <property type="term" value="F:sequence-specific DNA binding"/>
    <property type="evidence" value="ECO:0007669"/>
    <property type="project" value="InterPro"/>
</dbReference>
<evidence type="ECO:0000313" key="12">
    <source>
        <dbReference type="Proteomes" id="UP000572212"/>
    </source>
</evidence>
<feature type="domain" description="Response regulatory" evidence="10">
    <location>
        <begin position="3"/>
        <end position="121"/>
    </location>
</feature>
<evidence type="ECO:0000256" key="7">
    <source>
        <dbReference type="ARBA" id="ARBA00023163"/>
    </source>
</evidence>
<dbReference type="GO" id="GO:0005737">
    <property type="term" value="C:cytoplasm"/>
    <property type="evidence" value="ECO:0007669"/>
    <property type="project" value="UniProtKB-SubCell"/>
</dbReference>
<dbReference type="PROSITE" id="PS00041">
    <property type="entry name" value="HTH_ARAC_FAMILY_1"/>
    <property type="match status" value="1"/>
</dbReference>
<reference evidence="11 12" key="1">
    <citation type="submission" date="2020-08" db="EMBL/GenBank/DDBJ databases">
        <title>Genomic Encyclopedia of Type Strains, Phase IV (KMG-IV): sequencing the most valuable type-strain genomes for metagenomic binning, comparative biology and taxonomic classification.</title>
        <authorList>
            <person name="Goeker M."/>
        </authorList>
    </citation>
    <scope>NUCLEOTIDE SEQUENCE [LARGE SCALE GENOMIC DNA]</scope>
    <source>
        <strain evidence="11 12">DSM 11805</strain>
    </source>
</reference>
<organism evidence="11 12">
    <name type="scientific">Gracilibacillus halotolerans</name>
    <dbReference type="NCBI Taxonomy" id="74386"/>
    <lineage>
        <taxon>Bacteria</taxon>
        <taxon>Bacillati</taxon>
        <taxon>Bacillota</taxon>
        <taxon>Bacilli</taxon>
        <taxon>Bacillales</taxon>
        <taxon>Bacillaceae</taxon>
        <taxon>Gracilibacillus</taxon>
    </lineage>
</organism>
<dbReference type="SUPFAM" id="SSF46689">
    <property type="entry name" value="Homeodomain-like"/>
    <property type="match status" value="2"/>
</dbReference>
<dbReference type="PRINTS" id="PR00032">
    <property type="entry name" value="HTHARAC"/>
</dbReference>
<dbReference type="PROSITE" id="PS01124">
    <property type="entry name" value="HTH_ARAC_FAMILY_2"/>
    <property type="match status" value="1"/>
</dbReference>
<evidence type="ECO:0000259" key="9">
    <source>
        <dbReference type="PROSITE" id="PS01124"/>
    </source>
</evidence>
<feature type="modified residue" description="4-aspartylphosphate" evidence="8">
    <location>
        <position position="55"/>
    </location>
</feature>
<dbReference type="Pfam" id="PF00072">
    <property type="entry name" value="Response_reg"/>
    <property type="match status" value="1"/>
</dbReference>
<dbReference type="InterPro" id="IPR018060">
    <property type="entry name" value="HTH_AraC"/>
</dbReference>
<dbReference type="RefSeq" id="WP_184245221.1">
    <property type="nucleotide sequence ID" value="NZ_BAAACU010000002.1"/>
</dbReference>
<dbReference type="CDD" id="cd17536">
    <property type="entry name" value="REC_YesN-like"/>
    <property type="match status" value="1"/>
</dbReference>
<keyword evidence="4" id="KW-0902">Two-component regulatory system</keyword>
<dbReference type="Gene3D" id="3.40.50.2300">
    <property type="match status" value="1"/>
</dbReference>
<sequence length="517" mass="60974">MRKVFLVDDDVFVRKGIQTLVNWEEFGFTVCGEADNGEDALEQIVDMQPDLVLTDIRMPVVDGLSLIEKVNNEMDNPPSFIVISGYNDFKYAQKALRFGVQDFLLKPVDQNELYETLERVANTITIQTKSMGNIQKMEAVSIVRNYLMEEPESTTLNTIEHPISQANEFTFLKIEINGLDLDYPFIETEIEKELNEFYSLDKIAFYEDGIGYYCLVLTDQFLLSNNLSMKEFLKKFQLNLTNKLQLPVIIYLGKTVDNIRELNESYRIARNSIQYKYVFSKEHVIIPEMVENNSIYYIDLEQEAYDTMMEYMEENNIEMIKKQVHTMLTRAVSKQFAKDAFKTVVNRLNHEVLTLLKEVDGYEDKLEHFKLMLEWDRYPITLNQLEEIWFRFLSECSDILFELNQNHVKGTIYQVKKYIHSNFHQHITMKSIASKFYINPVYMGQLFKKTYGVYFKDYVLQVRIQEAKRLLRQSDMRIYEVAERVGFNNPDYFVTQFEKIVGKTPSQYRKQLTNKIG</sequence>
<dbReference type="InterPro" id="IPR018062">
    <property type="entry name" value="HTH_AraC-typ_CS"/>
</dbReference>
<feature type="domain" description="HTH araC/xylS-type" evidence="9">
    <location>
        <begin position="413"/>
        <end position="511"/>
    </location>
</feature>
<dbReference type="PANTHER" id="PTHR42713:SF3">
    <property type="entry name" value="TRANSCRIPTIONAL REGULATORY PROTEIN HPTR"/>
    <property type="match status" value="1"/>
</dbReference>
<keyword evidence="5" id="KW-0805">Transcription regulation</keyword>
<keyword evidence="12" id="KW-1185">Reference proteome</keyword>